<feature type="domain" description="B30.2/SPRY" evidence="11">
    <location>
        <begin position="371"/>
        <end position="564"/>
    </location>
</feature>
<evidence type="ECO:0000313" key="13">
    <source>
        <dbReference type="Proteomes" id="UP000018468"/>
    </source>
</evidence>
<keyword evidence="13" id="KW-1185">Reference proteome</keyword>
<feature type="compositionally biased region" description="Polar residues" evidence="8">
    <location>
        <begin position="309"/>
        <end position="333"/>
    </location>
</feature>
<evidence type="ECO:0000313" key="12">
    <source>
        <dbReference type="Ensembl" id="ENSLOCP00000014219.1"/>
    </source>
</evidence>
<dbReference type="GO" id="GO:0005737">
    <property type="term" value="C:cytoplasm"/>
    <property type="evidence" value="ECO:0000318"/>
    <property type="project" value="GO_Central"/>
</dbReference>
<dbReference type="eggNOG" id="KOG2177">
    <property type="taxonomic scope" value="Eukaryota"/>
</dbReference>
<dbReference type="Gene3D" id="3.30.160.60">
    <property type="entry name" value="Classic Zinc Finger"/>
    <property type="match status" value="1"/>
</dbReference>
<accession>W5N0R0</accession>
<dbReference type="InterPro" id="IPR001841">
    <property type="entry name" value="Znf_RING"/>
</dbReference>
<keyword evidence="7" id="KW-0175">Coiled coil</keyword>
<keyword evidence="3 6" id="KW-0863">Zinc-finger</keyword>
<dbReference type="Pfam" id="PF00643">
    <property type="entry name" value="zf-B_box"/>
    <property type="match status" value="1"/>
</dbReference>
<dbReference type="PRINTS" id="PR01407">
    <property type="entry name" value="BUTYPHLNCDUF"/>
</dbReference>
<feature type="domain" description="B box-type" evidence="10">
    <location>
        <begin position="145"/>
        <end position="181"/>
    </location>
</feature>
<evidence type="ECO:0000256" key="5">
    <source>
        <dbReference type="ARBA" id="ARBA00022859"/>
    </source>
</evidence>
<evidence type="ECO:0000259" key="9">
    <source>
        <dbReference type="PROSITE" id="PS50089"/>
    </source>
</evidence>
<keyword evidence="1" id="KW-0399">Innate immunity</keyword>
<dbReference type="InterPro" id="IPR013083">
    <property type="entry name" value="Znf_RING/FYVE/PHD"/>
</dbReference>
<dbReference type="InterPro" id="IPR051051">
    <property type="entry name" value="E3_ubiq-ligase_TRIM/RNF"/>
</dbReference>
<reference evidence="12" key="2">
    <citation type="submission" date="2025-08" db="UniProtKB">
        <authorList>
            <consortium name="Ensembl"/>
        </authorList>
    </citation>
    <scope>IDENTIFICATION</scope>
</reference>
<feature type="domain" description="RING-type" evidence="9">
    <location>
        <begin position="12"/>
        <end position="55"/>
    </location>
</feature>
<dbReference type="InterPro" id="IPR003879">
    <property type="entry name" value="Butyrophylin_SPRY"/>
</dbReference>
<feature type="region of interest" description="Disordered" evidence="8">
    <location>
        <begin position="309"/>
        <end position="336"/>
    </location>
</feature>
<dbReference type="InterPro" id="IPR013320">
    <property type="entry name" value="ConA-like_dom_sf"/>
</dbReference>
<evidence type="ECO:0000256" key="4">
    <source>
        <dbReference type="ARBA" id="ARBA00022833"/>
    </source>
</evidence>
<dbReference type="Gene3D" id="3.30.40.10">
    <property type="entry name" value="Zinc/RING finger domain, C3HC4 (zinc finger)"/>
    <property type="match status" value="1"/>
</dbReference>
<keyword evidence="4" id="KW-0862">Zinc</keyword>
<feature type="coiled-coil region" evidence="7">
    <location>
        <begin position="179"/>
        <end position="230"/>
    </location>
</feature>
<evidence type="ECO:0000259" key="11">
    <source>
        <dbReference type="PROSITE" id="PS50188"/>
    </source>
</evidence>
<dbReference type="InterPro" id="IPR001870">
    <property type="entry name" value="B30.2/SPRY"/>
</dbReference>
<evidence type="ECO:0000256" key="8">
    <source>
        <dbReference type="SAM" id="MobiDB-lite"/>
    </source>
</evidence>
<dbReference type="InterPro" id="IPR003877">
    <property type="entry name" value="SPRY_dom"/>
</dbReference>
<keyword evidence="5" id="KW-0391">Immunity</keyword>
<dbReference type="PROSITE" id="PS50119">
    <property type="entry name" value="ZF_BBOX"/>
    <property type="match status" value="1"/>
</dbReference>
<dbReference type="PROSITE" id="PS50188">
    <property type="entry name" value="B302_SPRY"/>
    <property type="match status" value="1"/>
</dbReference>
<evidence type="ECO:0000259" key="10">
    <source>
        <dbReference type="PROSITE" id="PS50119"/>
    </source>
</evidence>
<dbReference type="CDD" id="cd19769">
    <property type="entry name" value="Bbox2_TRIM16-like"/>
    <property type="match status" value="1"/>
</dbReference>
<dbReference type="InterPro" id="IPR043136">
    <property type="entry name" value="B30.2/SPRY_sf"/>
</dbReference>
<dbReference type="Ensembl" id="ENSLOCT00000014248.1">
    <property type="protein sequence ID" value="ENSLOCP00000014219.1"/>
    <property type="gene ID" value="ENSLOCG00000011570.1"/>
</dbReference>
<dbReference type="SMART" id="SM00589">
    <property type="entry name" value="PRY"/>
    <property type="match status" value="1"/>
</dbReference>
<protein>
    <submittedName>
        <fullName evidence="12">E3 ubiquitin/ISG15 ligase TRIM25-like</fullName>
    </submittedName>
</protein>
<evidence type="ECO:0000256" key="2">
    <source>
        <dbReference type="ARBA" id="ARBA00022723"/>
    </source>
</evidence>
<dbReference type="PROSITE" id="PS00518">
    <property type="entry name" value="ZF_RING_1"/>
    <property type="match status" value="1"/>
</dbReference>
<dbReference type="GO" id="GO:0045087">
    <property type="term" value="P:innate immune response"/>
    <property type="evidence" value="ECO:0000318"/>
    <property type="project" value="GO_Central"/>
</dbReference>
<dbReference type="SUPFAM" id="SSF49899">
    <property type="entry name" value="Concanavalin A-like lectins/glucanases"/>
    <property type="match status" value="1"/>
</dbReference>
<dbReference type="PANTHER" id="PTHR25465:SF14">
    <property type="entry name" value="E3 UBIQUITIN-PROTEIN LIGASE TRIM65"/>
    <property type="match status" value="1"/>
</dbReference>
<dbReference type="PROSITE" id="PS50089">
    <property type="entry name" value="ZF_RING_2"/>
    <property type="match status" value="1"/>
</dbReference>
<dbReference type="CDD" id="cd16609">
    <property type="entry name" value="RING-HC_TRIM65_C-IV"/>
    <property type="match status" value="1"/>
</dbReference>
<dbReference type="EMBL" id="AHAT01005427">
    <property type="status" value="NOT_ANNOTATED_CDS"/>
    <property type="molecule type" value="Genomic_DNA"/>
</dbReference>
<dbReference type="OMA" id="DHIGASH"/>
<dbReference type="SMART" id="SM00449">
    <property type="entry name" value="SPRY"/>
    <property type="match status" value="1"/>
</dbReference>
<dbReference type="STRING" id="7918.ENSLOCP00000014219"/>
<dbReference type="InterPro" id="IPR017907">
    <property type="entry name" value="Znf_RING_CS"/>
</dbReference>
<dbReference type="SMART" id="SM00184">
    <property type="entry name" value="RING"/>
    <property type="match status" value="1"/>
</dbReference>
<dbReference type="Gene3D" id="2.60.120.920">
    <property type="match status" value="1"/>
</dbReference>
<reference evidence="13" key="1">
    <citation type="submission" date="2011-12" db="EMBL/GenBank/DDBJ databases">
        <title>The Draft Genome of Lepisosteus oculatus.</title>
        <authorList>
            <consortium name="The Broad Institute Genome Assembly &amp; Analysis Group"/>
            <consortium name="Computational R&amp;D Group"/>
            <consortium name="and Sequencing Platform"/>
            <person name="Di Palma F."/>
            <person name="Alfoldi J."/>
            <person name="Johnson J."/>
            <person name="Berlin A."/>
            <person name="Gnerre S."/>
            <person name="Jaffe D."/>
            <person name="MacCallum I."/>
            <person name="Young S."/>
            <person name="Walker B.J."/>
            <person name="Lander E.S."/>
            <person name="Lindblad-Toh K."/>
        </authorList>
    </citation>
    <scope>NUCLEOTIDE SEQUENCE [LARGE SCALE GENOMIC DNA]</scope>
</reference>
<evidence type="ECO:0000256" key="3">
    <source>
        <dbReference type="ARBA" id="ARBA00022771"/>
    </source>
</evidence>
<dbReference type="Gene3D" id="4.10.830.40">
    <property type="match status" value="1"/>
</dbReference>
<dbReference type="GeneTree" id="ENSGT01030000234583"/>
<dbReference type="Pfam" id="PF13765">
    <property type="entry name" value="PRY"/>
    <property type="match status" value="1"/>
</dbReference>
<keyword evidence="2" id="KW-0479">Metal-binding</keyword>
<dbReference type="SMART" id="SM00336">
    <property type="entry name" value="BBOX"/>
    <property type="match status" value="1"/>
</dbReference>
<dbReference type="InterPro" id="IPR006574">
    <property type="entry name" value="PRY"/>
</dbReference>
<dbReference type="AlphaFoldDB" id="W5N0R0"/>
<dbReference type="SUPFAM" id="SSF57845">
    <property type="entry name" value="B-box zinc-binding domain"/>
    <property type="match status" value="1"/>
</dbReference>
<dbReference type="Bgee" id="ENSLOCG00000011570">
    <property type="expression patterns" value="Expressed in embryo and 1 other cell type or tissue"/>
</dbReference>
<sequence>MESKCLEEELTCVICLGLYKEPAVLPCQHSFCLRCIQDYWVNKDNKDVYDCPQCRCAFPSPPSLEKNFTLCNIVEKLWVRRSQPDVLVPGVLCDFCMDVSSRAIKTCLKCETSFCSFHLQTHITKLDPKEHKLVNPIGSFLERKCSEHGKTLEFYCREDQCCVCVSCTVLGNHRNHTVISLEEAANEELKEEISGIHENLFNVSRVKLFLKRAEADLKVSIENLKKLTSHMFMELQKRMKEDELYMLRQIDSEGSEVVARIEQHCQEIEGTAQSMKLRLDDTQDMMNRDPFSLIQVQATPYLMRYSRSKTNTKTPQHSGLSPNIPNNPEQSLSGRDKKKMDILEPQPTDVTLDEDKVLKILKERLHETQMYQTATWNILSKKKHPIFSQSLTFDVNTTHPNLIVSEDQKTVSWSDSRQAYPPHQERFSFDPQVLCTNFFHSGTHTWDVCVSGDSFKIGIAYRSLDRKKLLPSFLGHNSMSWCISYIKGDIKAWHHNICTNVAQIDSPPCIRVNLDYEAGTLAFYHTANTLLHLYTFKTTFSEPVYPAFKCGENTSITLWLESEV</sequence>
<name>W5N0R0_LEPOC</name>
<dbReference type="PANTHER" id="PTHR25465">
    <property type="entry name" value="B-BOX DOMAIN CONTAINING"/>
    <property type="match status" value="1"/>
</dbReference>
<dbReference type="Proteomes" id="UP000018468">
    <property type="component" value="Linkage group LG6"/>
</dbReference>
<evidence type="ECO:0000256" key="6">
    <source>
        <dbReference type="PROSITE-ProRule" id="PRU00024"/>
    </source>
</evidence>
<reference evidence="12" key="3">
    <citation type="submission" date="2025-09" db="UniProtKB">
        <authorList>
            <consortium name="Ensembl"/>
        </authorList>
    </citation>
    <scope>IDENTIFICATION</scope>
</reference>
<dbReference type="SUPFAM" id="SSF57850">
    <property type="entry name" value="RING/U-box"/>
    <property type="match status" value="1"/>
</dbReference>
<organism evidence="12 13">
    <name type="scientific">Lepisosteus oculatus</name>
    <name type="common">Spotted gar</name>
    <dbReference type="NCBI Taxonomy" id="7918"/>
    <lineage>
        <taxon>Eukaryota</taxon>
        <taxon>Metazoa</taxon>
        <taxon>Chordata</taxon>
        <taxon>Craniata</taxon>
        <taxon>Vertebrata</taxon>
        <taxon>Euteleostomi</taxon>
        <taxon>Actinopterygii</taxon>
        <taxon>Neopterygii</taxon>
        <taxon>Holostei</taxon>
        <taxon>Semionotiformes</taxon>
        <taxon>Lepisosteidae</taxon>
        <taxon>Lepisosteus</taxon>
    </lineage>
</organism>
<dbReference type="GO" id="GO:0008270">
    <property type="term" value="F:zinc ion binding"/>
    <property type="evidence" value="ECO:0007669"/>
    <property type="project" value="UniProtKB-KW"/>
</dbReference>
<dbReference type="GO" id="GO:0061630">
    <property type="term" value="F:ubiquitin protein ligase activity"/>
    <property type="evidence" value="ECO:0000318"/>
    <property type="project" value="GO_Central"/>
</dbReference>
<proteinExistence type="predicted"/>
<dbReference type="InterPro" id="IPR000315">
    <property type="entry name" value="Znf_B-box"/>
</dbReference>
<evidence type="ECO:0000256" key="7">
    <source>
        <dbReference type="SAM" id="Coils"/>
    </source>
</evidence>
<dbReference type="InParanoid" id="W5N0R0"/>
<evidence type="ECO:0000256" key="1">
    <source>
        <dbReference type="ARBA" id="ARBA00022588"/>
    </source>
</evidence>
<dbReference type="Pfam" id="PF15227">
    <property type="entry name" value="zf-C3HC4_4"/>
    <property type="match status" value="1"/>
</dbReference>
<dbReference type="Pfam" id="PF00622">
    <property type="entry name" value="SPRY"/>
    <property type="match status" value="1"/>
</dbReference>